<comment type="catalytic activity">
    <reaction evidence="1">
        <text>ATP + protein L-histidine = ADP + protein N-phospho-L-histidine.</text>
        <dbReference type="EC" id="2.7.13.3"/>
    </reaction>
</comment>
<keyword evidence="8" id="KW-0902">Two-component regulatory system</keyword>
<dbReference type="PANTHER" id="PTHR24421:SF10">
    <property type="entry name" value="NITRATE_NITRITE SENSOR PROTEIN NARQ"/>
    <property type="match status" value="1"/>
</dbReference>
<feature type="transmembrane region" description="Helical" evidence="9">
    <location>
        <begin position="93"/>
        <end position="111"/>
    </location>
</feature>
<protein>
    <recommendedName>
        <fullName evidence="2">histidine kinase</fullName>
        <ecNumber evidence="2">2.7.13.3</ecNumber>
    </recommendedName>
</protein>
<evidence type="ECO:0000256" key="5">
    <source>
        <dbReference type="ARBA" id="ARBA00022741"/>
    </source>
</evidence>
<keyword evidence="9" id="KW-0812">Transmembrane</keyword>
<dbReference type="SUPFAM" id="SSF55874">
    <property type="entry name" value="ATPase domain of HSP90 chaperone/DNA topoisomerase II/histidine kinase"/>
    <property type="match status" value="1"/>
</dbReference>
<evidence type="ECO:0000256" key="9">
    <source>
        <dbReference type="SAM" id="Phobius"/>
    </source>
</evidence>
<evidence type="ECO:0000256" key="8">
    <source>
        <dbReference type="ARBA" id="ARBA00023012"/>
    </source>
</evidence>
<evidence type="ECO:0000259" key="10">
    <source>
        <dbReference type="Pfam" id="PF07730"/>
    </source>
</evidence>
<feature type="transmembrane region" description="Helical" evidence="9">
    <location>
        <begin position="212"/>
        <end position="232"/>
    </location>
</feature>
<feature type="transmembrane region" description="Helical" evidence="9">
    <location>
        <begin position="65"/>
        <end position="87"/>
    </location>
</feature>
<evidence type="ECO:0000256" key="4">
    <source>
        <dbReference type="ARBA" id="ARBA00022679"/>
    </source>
</evidence>
<gene>
    <name evidence="12" type="ORF">ACFQZM_28375</name>
</gene>
<keyword evidence="9" id="KW-0472">Membrane</keyword>
<dbReference type="InterPro" id="IPR036890">
    <property type="entry name" value="HATPase_C_sf"/>
</dbReference>
<evidence type="ECO:0000256" key="3">
    <source>
        <dbReference type="ARBA" id="ARBA00022553"/>
    </source>
</evidence>
<evidence type="ECO:0000256" key="1">
    <source>
        <dbReference type="ARBA" id="ARBA00000085"/>
    </source>
</evidence>
<dbReference type="Gene3D" id="3.30.565.10">
    <property type="entry name" value="Histidine kinase-like ATPase, C-terminal domain"/>
    <property type="match status" value="1"/>
</dbReference>
<feature type="domain" description="Putative sensor" evidence="11">
    <location>
        <begin position="67"/>
        <end position="248"/>
    </location>
</feature>
<dbReference type="GO" id="GO:0016301">
    <property type="term" value="F:kinase activity"/>
    <property type="evidence" value="ECO:0007669"/>
    <property type="project" value="UniProtKB-KW"/>
</dbReference>
<dbReference type="InterPro" id="IPR025828">
    <property type="entry name" value="Put_sensor_dom"/>
</dbReference>
<evidence type="ECO:0000256" key="6">
    <source>
        <dbReference type="ARBA" id="ARBA00022777"/>
    </source>
</evidence>
<evidence type="ECO:0000259" key="11">
    <source>
        <dbReference type="Pfam" id="PF13796"/>
    </source>
</evidence>
<evidence type="ECO:0000313" key="13">
    <source>
        <dbReference type="Proteomes" id="UP001597063"/>
    </source>
</evidence>
<sequence length="471" mass="50085">MGELSRDSGAGRRGEWDVDAAGAGAGSGLGGGARRADGGAQVRSVLNTSWAPVDMIRSSLTWRSALYLGVSLAFGLGWFIVLTVGLALSIGTMIIWVGLVLLAMLMVAWRFGAMLERRLVRAAFGVPLPDPYRRLPAGRNPLRKLRAMAGDPATWKDLLYLALLFPMALVEFVMSAAVWGATGTLLLMPVIVAADGGTEINVGILSYWAGNFFTALPVSLFGLAFLVVAMYVTRTAGIVHASVARLLLGQSASQAENRELRERTAHLQASRARGVDAAEFERRRIERDLHDGAQQRLLAVAMDIGRARAKLDDDPEGARTLIEQAHSGTKEAISELRDLARGIYPAILTDRGLDPALSGLAARAPVPVEVEVDLPERPPAAVESIAYFIVAESLANIAKYARATRASVRVAREDAWVVVEVIDNGVGGAVARPDGGLSGLADRAATIDGMLIVDSPPGGPTIIRADLPCTW</sequence>
<organism evidence="12 13">
    <name type="scientific">Actinomadura fibrosa</name>
    <dbReference type="NCBI Taxonomy" id="111802"/>
    <lineage>
        <taxon>Bacteria</taxon>
        <taxon>Bacillati</taxon>
        <taxon>Actinomycetota</taxon>
        <taxon>Actinomycetes</taxon>
        <taxon>Streptosporangiales</taxon>
        <taxon>Thermomonosporaceae</taxon>
        <taxon>Actinomadura</taxon>
    </lineage>
</organism>
<keyword evidence="9" id="KW-1133">Transmembrane helix</keyword>
<keyword evidence="7" id="KW-0067">ATP-binding</keyword>
<evidence type="ECO:0000256" key="7">
    <source>
        <dbReference type="ARBA" id="ARBA00022840"/>
    </source>
</evidence>
<keyword evidence="6 12" id="KW-0418">Kinase</keyword>
<dbReference type="EMBL" id="JBHTGP010000013">
    <property type="protein sequence ID" value="MFD0688443.1"/>
    <property type="molecule type" value="Genomic_DNA"/>
</dbReference>
<dbReference type="Pfam" id="PF13796">
    <property type="entry name" value="Sensor"/>
    <property type="match status" value="1"/>
</dbReference>
<comment type="caution">
    <text evidence="12">The sequence shown here is derived from an EMBL/GenBank/DDBJ whole genome shotgun (WGS) entry which is preliminary data.</text>
</comment>
<evidence type="ECO:0000256" key="2">
    <source>
        <dbReference type="ARBA" id="ARBA00012438"/>
    </source>
</evidence>
<dbReference type="InterPro" id="IPR011712">
    <property type="entry name" value="Sig_transdc_His_kin_sub3_dim/P"/>
</dbReference>
<proteinExistence type="predicted"/>
<dbReference type="InterPro" id="IPR050482">
    <property type="entry name" value="Sensor_HK_TwoCompSys"/>
</dbReference>
<keyword evidence="3" id="KW-0597">Phosphoprotein</keyword>
<reference evidence="13" key="1">
    <citation type="journal article" date="2019" name="Int. J. Syst. Evol. Microbiol.">
        <title>The Global Catalogue of Microorganisms (GCM) 10K type strain sequencing project: providing services to taxonomists for standard genome sequencing and annotation.</title>
        <authorList>
            <consortium name="The Broad Institute Genomics Platform"/>
            <consortium name="The Broad Institute Genome Sequencing Center for Infectious Disease"/>
            <person name="Wu L."/>
            <person name="Ma J."/>
        </authorList>
    </citation>
    <scope>NUCLEOTIDE SEQUENCE [LARGE SCALE GENOMIC DNA]</scope>
    <source>
        <strain evidence="13">JCM 9371</strain>
    </source>
</reference>
<feature type="transmembrane region" description="Helical" evidence="9">
    <location>
        <begin position="158"/>
        <end position="179"/>
    </location>
</feature>
<evidence type="ECO:0000313" key="12">
    <source>
        <dbReference type="EMBL" id="MFD0688443.1"/>
    </source>
</evidence>
<feature type="domain" description="Signal transduction histidine kinase subgroup 3 dimerisation and phosphoacceptor" evidence="10">
    <location>
        <begin position="281"/>
        <end position="346"/>
    </location>
</feature>
<keyword evidence="13" id="KW-1185">Reference proteome</keyword>
<dbReference type="Proteomes" id="UP001597063">
    <property type="component" value="Unassembled WGS sequence"/>
</dbReference>
<dbReference type="Pfam" id="PF07730">
    <property type="entry name" value="HisKA_3"/>
    <property type="match status" value="1"/>
</dbReference>
<keyword evidence="4" id="KW-0808">Transferase</keyword>
<keyword evidence="5" id="KW-0547">Nucleotide-binding</keyword>
<dbReference type="PANTHER" id="PTHR24421">
    <property type="entry name" value="NITRATE/NITRITE SENSOR PROTEIN NARX-RELATED"/>
    <property type="match status" value="1"/>
</dbReference>
<name>A0ABW2XPI8_9ACTN</name>
<dbReference type="CDD" id="cd16917">
    <property type="entry name" value="HATPase_UhpB-NarQ-NarX-like"/>
    <property type="match status" value="1"/>
</dbReference>
<dbReference type="RefSeq" id="WP_242619810.1">
    <property type="nucleotide sequence ID" value="NZ_CAACUY010000341.1"/>
</dbReference>
<dbReference type="EC" id="2.7.13.3" evidence="2"/>
<dbReference type="Gene3D" id="1.20.5.1930">
    <property type="match status" value="1"/>
</dbReference>
<accession>A0ABW2XPI8</accession>